<evidence type="ECO:0000256" key="4">
    <source>
        <dbReference type="ARBA" id="ARBA00023172"/>
    </source>
</evidence>
<dbReference type="HAMAP" id="MF_00031">
    <property type="entry name" value="DNA_HJ_migration_RuvA"/>
    <property type="match status" value="1"/>
</dbReference>
<organism evidence="8 9">
    <name type="scientific">Crystallibacter crystallopoietes</name>
    <dbReference type="NCBI Taxonomy" id="37928"/>
    <lineage>
        <taxon>Bacteria</taxon>
        <taxon>Bacillati</taxon>
        <taxon>Actinomycetota</taxon>
        <taxon>Actinomycetes</taxon>
        <taxon>Micrococcales</taxon>
        <taxon>Micrococcaceae</taxon>
        <taxon>Crystallibacter</taxon>
    </lineage>
</organism>
<dbReference type="STRING" id="37928.SAMN04489742_4023"/>
<dbReference type="SUPFAM" id="SSF47781">
    <property type="entry name" value="RuvA domain 2-like"/>
    <property type="match status" value="1"/>
</dbReference>
<dbReference type="SMR" id="A0A1H1GE21"/>
<dbReference type="GO" id="GO:0006310">
    <property type="term" value="P:DNA recombination"/>
    <property type="evidence" value="ECO:0007669"/>
    <property type="project" value="UniProtKB-UniRule"/>
</dbReference>
<keyword evidence="8" id="KW-0378">Hydrolase</keyword>
<dbReference type="GO" id="GO:0009379">
    <property type="term" value="C:Holliday junction helicase complex"/>
    <property type="evidence" value="ECO:0007669"/>
    <property type="project" value="InterPro"/>
</dbReference>
<dbReference type="NCBIfam" id="TIGR00084">
    <property type="entry name" value="ruvA"/>
    <property type="match status" value="1"/>
</dbReference>
<comment type="caution">
    <text evidence="6">Lacks conserved residue(s) required for the propagation of feature annotation.</text>
</comment>
<dbReference type="InterPro" id="IPR012340">
    <property type="entry name" value="NA-bd_OB-fold"/>
</dbReference>
<keyword evidence="8" id="KW-0347">Helicase</keyword>
<dbReference type="Proteomes" id="UP000181917">
    <property type="component" value="Unassembled WGS sequence"/>
</dbReference>
<dbReference type="InterPro" id="IPR036267">
    <property type="entry name" value="RuvA_C_sf"/>
</dbReference>
<dbReference type="GO" id="GO:0005524">
    <property type="term" value="F:ATP binding"/>
    <property type="evidence" value="ECO:0007669"/>
    <property type="project" value="InterPro"/>
</dbReference>
<feature type="region of interest" description="Domain III" evidence="6">
    <location>
        <begin position="147"/>
        <end position="212"/>
    </location>
</feature>
<dbReference type="GO" id="GO:0006281">
    <property type="term" value="P:DNA repair"/>
    <property type="evidence" value="ECO:0007669"/>
    <property type="project" value="UniProtKB-UniRule"/>
</dbReference>
<evidence type="ECO:0000256" key="3">
    <source>
        <dbReference type="ARBA" id="ARBA00023125"/>
    </source>
</evidence>
<keyword evidence="1 6" id="KW-0963">Cytoplasm</keyword>
<protein>
    <recommendedName>
        <fullName evidence="6">Holliday junction branch migration complex subunit RuvA</fullName>
    </recommendedName>
</protein>
<dbReference type="GO" id="GO:0005737">
    <property type="term" value="C:cytoplasm"/>
    <property type="evidence" value="ECO:0007669"/>
    <property type="project" value="UniProtKB-SubCell"/>
</dbReference>
<evidence type="ECO:0000259" key="7">
    <source>
        <dbReference type="SMART" id="SM00278"/>
    </source>
</evidence>
<dbReference type="Gene3D" id="1.10.150.20">
    <property type="entry name" value="5' to 3' exonuclease, C-terminal subdomain"/>
    <property type="match status" value="1"/>
</dbReference>
<dbReference type="GO" id="GO:0000400">
    <property type="term" value="F:four-way junction DNA binding"/>
    <property type="evidence" value="ECO:0007669"/>
    <property type="project" value="UniProtKB-UniRule"/>
</dbReference>
<dbReference type="GO" id="GO:0009378">
    <property type="term" value="F:four-way junction helicase activity"/>
    <property type="evidence" value="ECO:0007669"/>
    <property type="project" value="InterPro"/>
</dbReference>
<evidence type="ECO:0000313" key="8">
    <source>
        <dbReference type="EMBL" id="SDR11421.1"/>
    </source>
</evidence>
<dbReference type="InterPro" id="IPR010994">
    <property type="entry name" value="RuvA_2-like"/>
</dbReference>
<dbReference type="InterPro" id="IPR003583">
    <property type="entry name" value="Hlx-hairpin-Hlx_DNA-bd_motif"/>
</dbReference>
<keyword evidence="9" id="KW-1185">Reference proteome</keyword>
<keyword evidence="2 6" id="KW-0227">DNA damage</keyword>
<dbReference type="Gene3D" id="2.40.50.140">
    <property type="entry name" value="Nucleic acid-binding proteins"/>
    <property type="match status" value="1"/>
</dbReference>
<feature type="domain" description="Helix-hairpin-helix DNA-binding motif class 1" evidence="7">
    <location>
        <begin position="107"/>
        <end position="126"/>
    </location>
</feature>
<comment type="domain">
    <text evidence="6">Has three domains with a flexible linker between the domains II and III and assumes an 'L' shape. Domain III is highly mobile and contacts RuvB.</text>
</comment>
<dbReference type="Pfam" id="PF14520">
    <property type="entry name" value="HHH_5"/>
    <property type="match status" value="1"/>
</dbReference>
<name>A0A1H1GE21_9MICC</name>
<evidence type="ECO:0000256" key="1">
    <source>
        <dbReference type="ARBA" id="ARBA00022490"/>
    </source>
</evidence>
<gene>
    <name evidence="6" type="primary">ruvA</name>
    <name evidence="8" type="ORF">SAMN04489742_4023</name>
</gene>
<dbReference type="InterPro" id="IPR011114">
    <property type="entry name" value="RuvA_C"/>
</dbReference>
<dbReference type="InterPro" id="IPR000085">
    <property type="entry name" value="RuvA"/>
</dbReference>
<evidence type="ECO:0000256" key="6">
    <source>
        <dbReference type="HAMAP-Rule" id="MF_00031"/>
    </source>
</evidence>
<dbReference type="RefSeq" id="WP_074703399.1">
    <property type="nucleotide sequence ID" value="NZ_CP018863.1"/>
</dbReference>
<evidence type="ECO:0000313" key="9">
    <source>
        <dbReference type="Proteomes" id="UP000181917"/>
    </source>
</evidence>
<dbReference type="CDD" id="cd14332">
    <property type="entry name" value="UBA_RuvA_C"/>
    <property type="match status" value="1"/>
</dbReference>
<keyword evidence="8" id="KW-0547">Nucleotide-binding</keyword>
<reference evidence="8 9" key="1">
    <citation type="submission" date="2016-10" db="EMBL/GenBank/DDBJ databases">
        <authorList>
            <person name="de Groot N.N."/>
        </authorList>
    </citation>
    <scope>NUCLEOTIDE SEQUENCE [LARGE SCALE GENOMIC DNA]</scope>
    <source>
        <strain evidence="8 9">DSM 20117</strain>
    </source>
</reference>
<evidence type="ECO:0000256" key="2">
    <source>
        <dbReference type="ARBA" id="ARBA00022763"/>
    </source>
</evidence>
<comment type="subunit">
    <text evidence="6">Homotetramer. Forms an RuvA(8)-RuvB(12)-Holliday junction (HJ) complex. HJ DNA is sandwiched between 2 RuvA tetramers; dsDNA enters through RuvA and exits via RuvB. An RuvB hexamer assembles on each DNA strand where it exits the tetramer. Each RuvB hexamer is contacted by two RuvA subunits (via domain III) on 2 adjacent RuvB subunits; this complex drives branch migration. In the full resolvosome a probable DNA-RuvA(4)-RuvB(12)-RuvC(2) complex forms which resolves the HJ.</text>
</comment>
<proteinExistence type="inferred from homology"/>
<comment type="subcellular location">
    <subcellularLocation>
        <location evidence="6">Cytoplasm</location>
    </subcellularLocation>
</comment>
<dbReference type="InterPro" id="IPR013849">
    <property type="entry name" value="DNA_helicase_Holl-junc_RuvA_I"/>
</dbReference>
<keyword evidence="5 6" id="KW-0234">DNA repair</keyword>
<dbReference type="SUPFAM" id="SSF46929">
    <property type="entry name" value="DNA helicase RuvA subunit, C-terminal domain"/>
    <property type="match status" value="1"/>
</dbReference>
<evidence type="ECO:0000256" key="5">
    <source>
        <dbReference type="ARBA" id="ARBA00023204"/>
    </source>
</evidence>
<accession>A0A1H1GE21</accession>
<comment type="similarity">
    <text evidence="6">Belongs to the RuvA family.</text>
</comment>
<comment type="function">
    <text evidence="6">The RuvA-RuvB-RuvC complex processes Holliday junction (HJ) DNA during genetic recombination and DNA repair, while the RuvA-RuvB complex plays an important role in the rescue of blocked DNA replication forks via replication fork reversal (RFR). RuvA specifically binds to HJ cruciform DNA, conferring on it an open structure. The RuvB hexamer acts as an ATP-dependent pump, pulling dsDNA into and through the RuvAB complex. HJ branch migration allows RuvC to scan DNA until it finds its consensus sequence, where it cleaves and resolves the cruciform DNA.</text>
</comment>
<dbReference type="KEGG" id="acry:AC20117_19265"/>
<dbReference type="AlphaFoldDB" id="A0A1H1GE21"/>
<dbReference type="Pfam" id="PF01330">
    <property type="entry name" value="RuvA_N"/>
    <property type="match status" value="1"/>
</dbReference>
<dbReference type="SUPFAM" id="SSF50249">
    <property type="entry name" value="Nucleic acid-binding proteins"/>
    <property type="match status" value="1"/>
</dbReference>
<dbReference type="SMART" id="SM00278">
    <property type="entry name" value="HhH1"/>
    <property type="match status" value="2"/>
</dbReference>
<keyword evidence="8" id="KW-0067">ATP-binding</keyword>
<dbReference type="GO" id="GO:0048476">
    <property type="term" value="C:Holliday junction resolvase complex"/>
    <property type="evidence" value="ECO:0007669"/>
    <property type="project" value="UniProtKB-UniRule"/>
</dbReference>
<dbReference type="Pfam" id="PF07499">
    <property type="entry name" value="RuvA_C"/>
    <property type="match status" value="1"/>
</dbReference>
<dbReference type="OrthoDB" id="5293449at2"/>
<dbReference type="EMBL" id="FNKH01000002">
    <property type="protein sequence ID" value="SDR11421.1"/>
    <property type="molecule type" value="Genomic_DNA"/>
</dbReference>
<feature type="domain" description="Helix-hairpin-helix DNA-binding motif class 1" evidence="7">
    <location>
        <begin position="72"/>
        <end position="91"/>
    </location>
</feature>
<sequence>MISSLRGIVSYVGLNSAVVDVNGFGMLVQATPQTLATLHIGREAELSTTMIVREDSMTLYAFEDASQREVFETLISVSGVGPRLGLAALSVHSPEILRIAAAEGDTKTFSKVPGIGPKLASRMVLELAGKLVPLGEASAPAAQAWEDQVLEALKGLGWTEKDAGAALDNTAAEHPEAAAAGDVANMLRLTLRSLGQDGARSGSARRTAAGAR</sequence>
<keyword evidence="4 6" id="KW-0233">DNA recombination</keyword>
<dbReference type="Gene3D" id="1.10.8.10">
    <property type="entry name" value="DNA helicase RuvA subunit, C-terminal domain"/>
    <property type="match status" value="1"/>
</dbReference>
<keyword evidence="3 6" id="KW-0238">DNA-binding</keyword>